<sequence>MLFASQRQLIPRSSSHYVPRCTRARENARCYLRSRAAHVQLFICTRARLSFAASLHDDDNRPPLFSRRKRRKGKIRCLSTTWKVISSRVKPRVLRNVSMT</sequence>
<protein>
    <submittedName>
        <fullName evidence="1">Uncharacterized protein</fullName>
    </submittedName>
</protein>
<reference evidence="1 2" key="1">
    <citation type="submission" date="2023-03" db="EMBL/GenBank/DDBJ databases">
        <title>High recombination rates correlate with genetic variation in Cardiocondyla obscurior ants.</title>
        <authorList>
            <person name="Errbii M."/>
        </authorList>
    </citation>
    <scope>NUCLEOTIDE SEQUENCE [LARGE SCALE GENOMIC DNA]</scope>
    <source>
        <strain evidence="1">Alpha-2009</strain>
        <tissue evidence="1">Whole body</tissue>
    </source>
</reference>
<keyword evidence="2" id="KW-1185">Reference proteome</keyword>
<accession>A0AAW2F8L7</accession>
<evidence type="ECO:0000313" key="1">
    <source>
        <dbReference type="EMBL" id="KAL0110881.1"/>
    </source>
</evidence>
<dbReference type="Proteomes" id="UP001430953">
    <property type="component" value="Unassembled WGS sequence"/>
</dbReference>
<organism evidence="1 2">
    <name type="scientific">Cardiocondyla obscurior</name>
    <dbReference type="NCBI Taxonomy" id="286306"/>
    <lineage>
        <taxon>Eukaryota</taxon>
        <taxon>Metazoa</taxon>
        <taxon>Ecdysozoa</taxon>
        <taxon>Arthropoda</taxon>
        <taxon>Hexapoda</taxon>
        <taxon>Insecta</taxon>
        <taxon>Pterygota</taxon>
        <taxon>Neoptera</taxon>
        <taxon>Endopterygota</taxon>
        <taxon>Hymenoptera</taxon>
        <taxon>Apocrita</taxon>
        <taxon>Aculeata</taxon>
        <taxon>Formicoidea</taxon>
        <taxon>Formicidae</taxon>
        <taxon>Myrmicinae</taxon>
        <taxon>Cardiocondyla</taxon>
    </lineage>
</organism>
<comment type="caution">
    <text evidence="1">The sequence shown here is derived from an EMBL/GenBank/DDBJ whole genome shotgun (WGS) entry which is preliminary data.</text>
</comment>
<dbReference type="EMBL" id="JADYXP020000014">
    <property type="protein sequence ID" value="KAL0110881.1"/>
    <property type="molecule type" value="Genomic_DNA"/>
</dbReference>
<proteinExistence type="predicted"/>
<evidence type="ECO:0000313" key="2">
    <source>
        <dbReference type="Proteomes" id="UP001430953"/>
    </source>
</evidence>
<dbReference type="AlphaFoldDB" id="A0AAW2F8L7"/>
<gene>
    <name evidence="1" type="ORF">PUN28_014075</name>
</gene>
<name>A0AAW2F8L7_9HYME</name>